<gene>
    <name evidence="1" type="ORF">ACOLOM_LOCUS2790</name>
</gene>
<protein>
    <submittedName>
        <fullName evidence="1">12212_t:CDS:1</fullName>
    </submittedName>
</protein>
<accession>A0ACA9KZN5</accession>
<comment type="caution">
    <text evidence="1">The sequence shown here is derived from an EMBL/GenBank/DDBJ whole genome shotgun (WGS) entry which is preliminary data.</text>
</comment>
<name>A0ACA9KZN5_9GLOM</name>
<evidence type="ECO:0000313" key="2">
    <source>
        <dbReference type="Proteomes" id="UP000789525"/>
    </source>
</evidence>
<reference evidence="1" key="1">
    <citation type="submission" date="2021-06" db="EMBL/GenBank/DDBJ databases">
        <authorList>
            <person name="Kallberg Y."/>
            <person name="Tangrot J."/>
            <person name="Rosling A."/>
        </authorList>
    </citation>
    <scope>NUCLEOTIDE SEQUENCE</scope>
    <source>
        <strain evidence="1">CL356</strain>
    </source>
</reference>
<dbReference type="EMBL" id="CAJVPT010003826">
    <property type="protein sequence ID" value="CAG8500810.1"/>
    <property type="molecule type" value="Genomic_DNA"/>
</dbReference>
<keyword evidence="2" id="KW-1185">Reference proteome</keyword>
<sequence length="93" mass="10267">MGGQSNYGTASTRPGENLWDMGWKQNWRNVMGNKCEYAAIELLLNGQRMVAKNLLKINVSNVAEKVTGQRIVALIVKNDVGVGVQEEAEVTFL</sequence>
<proteinExistence type="predicted"/>
<organism evidence="1 2">
    <name type="scientific">Acaulospora colombiana</name>
    <dbReference type="NCBI Taxonomy" id="27376"/>
    <lineage>
        <taxon>Eukaryota</taxon>
        <taxon>Fungi</taxon>
        <taxon>Fungi incertae sedis</taxon>
        <taxon>Mucoromycota</taxon>
        <taxon>Glomeromycotina</taxon>
        <taxon>Glomeromycetes</taxon>
        <taxon>Diversisporales</taxon>
        <taxon>Acaulosporaceae</taxon>
        <taxon>Acaulospora</taxon>
    </lineage>
</organism>
<dbReference type="Proteomes" id="UP000789525">
    <property type="component" value="Unassembled WGS sequence"/>
</dbReference>
<evidence type="ECO:0000313" key="1">
    <source>
        <dbReference type="EMBL" id="CAG8500810.1"/>
    </source>
</evidence>